<dbReference type="Gene3D" id="3.40.50.1110">
    <property type="entry name" value="SGNH hydrolase"/>
    <property type="match status" value="1"/>
</dbReference>
<accession>A0A8J3DCC4</accession>
<evidence type="ECO:0008006" key="3">
    <source>
        <dbReference type="Google" id="ProtNLM"/>
    </source>
</evidence>
<comment type="caution">
    <text evidence="1">The sequence shown here is derived from an EMBL/GenBank/DDBJ whole genome shotgun (WGS) entry which is preliminary data.</text>
</comment>
<sequence length="474" mass="51848">MKKKIHIIPSIIRHFAILIAILTATSSLNAKEIKALFVGNSYCDYNALNKQVEAMFEAAGEDALFKRETQGGFSWKKHWDGGQAERRIEKEADWNYVVLQNHSRSSLDSRAEFDDYGQRLIDLVKKTGAEPVLYMTWARQHLPQDQAIITEAYSSLGKRNNIKVAPVGLAFESWIEQHPDIPLHIHDRSHPTSEGSYLAACVIYATLTGKSPVGMPNIIEGRNWVTKGDHLTFFSPSLAQQLQETAWATVQAYNAEEYASDTPLTKQQATPATAATAAPTTIQSTPSNIRVNFGGSAEPGWNKVSGGKMATPIRLVDASGQPTSSSLMVIDDFESYENPNVVNAPLTGIATAFEGAKSASLFINREKGNPTAAVQLKLDTDKTYQFNIWASRAASGKRWGRYTVTGAMTETKFLAAGGNHGNTGNTSEVLIFANVRPNAEGIATLELSFPQEADPEFNVGEYAYLTGLIVSEQP</sequence>
<dbReference type="RefSeq" id="WP_189514477.1">
    <property type="nucleotide sequence ID" value="NZ_BMXG01000010.1"/>
</dbReference>
<organism evidence="1 2">
    <name type="scientific">Cerasicoccus arenae</name>
    <dbReference type="NCBI Taxonomy" id="424488"/>
    <lineage>
        <taxon>Bacteria</taxon>
        <taxon>Pseudomonadati</taxon>
        <taxon>Verrucomicrobiota</taxon>
        <taxon>Opitutia</taxon>
        <taxon>Puniceicoccales</taxon>
        <taxon>Cerasicoccaceae</taxon>
        <taxon>Cerasicoccus</taxon>
    </lineage>
</organism>
<dbReference type="EMBL" id="BMXG01000010">
    <property type="protein sequence ID" value="GHC02652.1"/>
    <property type="molecule type" value="Genomic_DNA"/>
</dbReference>
<reference evidence="1" key="2">
    <citation type="submission" date="2020-09" db="EMBL/GenBank/DDBJ databases">
        <authorList>
            <person name="Sun Q."/>
            <person name="Kim S."/>
        </authorList>
    </citation>
    <scope>NUCLEOTIDE SEQUENCE</scope>
    <source>
        <strain evidence="1">KCTC 12870</strain>
    </source>
</reference>
<dbReference type="SUPFAM" id="SSF52266">
    <property type="entry name" value="SGNH hydrolase"/>
    <property type="match status" value="1"/>
</dbReference>
<name>A0A8J3DCC4_9BACT</name>
<keyword evidence="2" id="KW-1185">Reference proteome</keyword>
<evidence type="ECO:0000313" key="2">
    <source>
        <dbReference type="Proteomes" id="UP000642829"/>
    </source>
</evidence>
<dbReference type="GO" id="GO:0016788">
    <property type="term" value="F:hydrolase activity, acting on ester bonds"/>
    <property type="evidence" value="ECO:0007669"/>
    <property type="project" value="UniProtKB-ARBA"/>
</dbReference>
<evidence type="ECO:0000313" key="1">
    <source>
        <dbReference type="EMBL" id="GHC02652.1"/>
    </source>
</evidence>
<gene>
    <name evidence="1" type="ORF">GCM10007047_19070</name>
</gene>
<dbReference type="AlphaFoldDB" id="A0A8J3DCC4"/>
<reference evidence="1" key="1">
    <citation type="journal article" date="2014" name="Int. J. Syst. Evol. Microbiol.">
        <title>Complete genome sequence of Corynebacterium casei LMG S-19264T (=DSM 44701T), isolated from a smear-ripened cheese.</title>
        <authorList>
            <consortium name="US DOE Joint Genome Institute (JGI-PGF)"/>
            <person name="Walter F."/>
            <person name="Albersmeier A."/>
            <person name="Kalinowski J."/>
            <person name="Ruckert C."/>
        </authorList>
    </citation>
    <scope>NUCLEOTIDE SEQUENCE</scope>
    <source>
        <strain evidence="1">KCTC 12870</strain>
    </source>
</reference>
<protein>
    <recommendedName>
        <fullName evidence="3">SGNH/GDSL hydrolase family protein</fullName>
    </recommendedName>
</protein>
<dbReference type="Proteomes" id="UP000642829">
    <property type="component" value="Unassembled WGS sequence"/>
</dbReference>
<dbReference type="InterPro" id="IPR036514">
    <property type="entry name" value="SGNH_hydro_sf"/>
</dbReference>
<proteinExistence type="predicted"/>